<feature type="binding site" evidence="11">
    <location>
        <position position="252"/>
    </location>
    <ligand>
        <name>Zn(2+)</name>
        <dbReference type="ChEBI" id="CHEBI:29105"/>
    </ligand>
</feature>
<evidence type="ECO:0000256" key="11">
    <source>
        <dbReference type="PIRSR" id="PIRSR001480-2"/>
    </source>
</evidence>
<dbReference type="AlphaFoldDB" id="A0A7R8YUD1"/>
<dbReference type="Gene3D" id="2.60.120.10">
    <property type="entry name" value="Jelly Rolls"/>
    <property type="match status" value="2"/>
</dbReference>
<evidence type="ECO:0000259" key="14">
    <source>
        <dbReference type="Pfam" id="PF20512"/>
    </source>
</evidence>
<dbReference type="EMBL" id="LR899011">
    <property type="protein sequence ID" value="CAD7084601.1"/>
    <property type="molecule type" value="Genomic_DNA"/>
</dbReference>
<dbReference type="Proteomes" id="UP000594454">
    <property type="component" value="Chromosome 3"/>
</dbReference>
<keyword evidence="5 11" id="KW-0479">Metal-binding</keyword>
<dbReference type="InterPro" id="IPR018050">
    <property type="entry name" value="Pmannose_isomerase-type1_CS"/>
</dbReference>
<dbReference type="SUPFAM" id="SSF51182">
    <property type="entry name" value="RmlC-like cupins"/>
    <property type="match status" value="1"/>
</dbReference>
<dbReference type="InterPro" id="IPR046458">
    <property type="entry name" value="PMI_typeI_hel"/>
</dbReference>
<evidence type="ECO:0000313" key="15">
    <source>
        <dbReference type="EMBL" id="CAD7084601.1"/>
    </source>
</evidence>
<accession>A0A7R8YUD1</accession>
<dbReference type="InterPro" id="IPR046457">
    <property type="entry name" value="PMI_typeI_cat"/>
</dbReference>
<dbReference type="InParanoid" id="A0A7R8YUD1"/>
<reference evidence="15 16" key="1">
    <citation type="submission" date="2020-11" db="EMBL/GenBank/DDBJ databases">
        <authorList>
            <person name="Wallbank WR R."/>
            <person name="Pardo Diaz C."/>
            <person name="Kozak K."/>
            <person name="Martin S."/>
            <person name="Jiggins C."/>
            <person name="Moest M."/>
            <person name="Warren A I."/>
            <person name="Generalovic N T."/>
            <person name="Byers J.R.P. K."/>
            <person name="Montejo-Kovacevich G."/>
            <person name="Yen C E."/>
        </authorList>
    </citation>
    <scope>NUCLEOTIDE SEQUENCE [LARGE SCALE GENOMIC DNA]</scope>
</reference>
<feature type="binding site" evidence="11">
    <location>
        <position position="123"/>
    </location>
    <ligand>
        <name>Zn(2+)</name>
        <dbReference type="ChEBI" id="CHEBI:29105"/>
    </ligand>
</feature>
<dbReference type="Pfam" id="PF20511">
    <property type="entry name" value="PMI_typeI_cat"/>
    <property type="match status" value="1"/>
</dbReference>
<dbReference type="GO" id="GO:0009298">
    <property type="term" value="P:GDP-mannose biosynthetic process"/>
    <property type="evidence" value="ECO:0007669"/>
    <property type="project" value="UniProtKB-UniPathway"/>
</dbReference>
<dbReference type="GO" id="GO:0005975">
    <property type="term" value="P:carbohydrate metabolic process"/>
    <property type="evidence" value="ECO:0007669"/>
    <property type="project" value="InterPro"/>
</dbReference>
<evidence type="ECO:0000256" key="7">
    <source>
        <dbReference type="ARBA" id="ARBA00023235"/>
    </source>
</evidence>
<organism evidence="15 16">
    <name type="scientific">Hermetia illucens</name>
    <name type="common">Black soldier fly</name>
    <dbReference type="NCBI Taxonomy" id="343691"/>
    <lineage>
        <taxon>Eukaryota</taxon>
        <taxon>Metazoa</taxon>
        <taxon>Ecdysozoa</taxon>
        <taxon>Arthropoda</taxon>
        <taxon>Hexapoda</taxon>
        <taxon>Insecta</taxon>
        <taxon>Pterygota</taxon>
        <taxon>Neoptera</taxon>
        <taxon>Endopterygota</taxon>
        <taxon>Diptera</taxon>
        <taxon>Brachycera</taxon>
        <taxon>Stratiomyomorpha</taxon>
        <taxon>Stratiomyidae</taxon>
        <taxon>Hermetiinae</taxon>
        <taxon>Hermetia</taxon>
    </lineage>
</organism>
<comment type="catalytic activity">
    <reaction evidence="1">
        <text>D-mannose 6-phosphate = D-fructose 6-phosphate</text>
        <dbReference type="Rhea" id="RHEA:12356"/>
        <dbReference type="ChEBI" id="CHEBI:58735"/>
        <dbReference type="ChEBI" id="CHEBI:61527"/>
        <dbReference type="EC" id="5.3.1.8"/>
    </reaction>
</comment>
<evidence type="ECO:0000256" key="3">
    <source>
        <dbReference type="ARBA" id="ARBA00010772"/>
    </source>
</evidence>
<dbReference type="GO" id="GO:0005829">
    <property type="term" value="C:cytosol"/>
    <property type="evidence" value="ECO:0007669"/>
    <property type="project" value="TreeGrafter"/>
</dbReference>
<evidence type="ECO:0000256" key="12">
    <source>
        <dbReference type="RuleBase" id="RU004248"/>
    </source>
</evidence>
<dbReference type="PROSITE" id="PS00965">
    <property type="entry name" value="PMI_I_1"/>
    <property type="match status" value="1"/>
</dbReference>
<dbReference type="EC" id="5.3.1.8" evidence="4"/>
<comment type="cofactor">
    <cofactor evidence="11">
        <name>Zn(2+)</name>
        <dbReference type="ChEBI" id="CHEBI:29105"/>
    </cofactor>
    <text evidence="11">Binds 1 zinc ion per subunit.</text>
</comment>
<feature type="active site" evidence="10">
    <location>
        <position position="271"/>
    </location>
</feature>
<feature type="binding site" evidence="11">
    <location>
        <position position="98"/>
    </location>
    <ligand>
        <name>Zn(2+)</name>
        <dbReference type="ChEBI" id="CHEBI:29105"/>
    </ligand>
</feature>
<evidence type="ECO:0000256" key="5">
    <source>
        <dbReference type="ARBA" id="ARBA00022723"/>
    </source>
</evidence>
<keyword evidence="16" id="KW-1185">Reference proteome</keyword>
<evidence type="ECO:0000256" key="2">
    <source>
        <dbReference type="ARBA" id="ARBA00004666"/>
    </source>
</evidence>
<dbReference type="Pfam" id="PF20512">
    <property type="entry name" value="PMI_typeI_hel"/>
    <property type="match status" value="1"/>
</dbReference>
<dbReference type="NCBIfam" id="TIGR00218">
    <property type="entry name" value="manA"/>
    <property type="match status" value="1"/>
</dbReference>
<dbReference type="FunCoup" id="A0A7R8YUD1">
    <property type="interactions" value="1174"/>
</dbReference>
<evidence type="ECO:0000256" key="10">
    <source>
        <dbReference type="PIRSR" id="PIRSR001480-1"/>
    </source>
</evidence>
<dbReference type="Gene3D" id="1.10.441.10">
    <property type="entry name" value="Phosphomannose Isomerase, domain 2"/>
    <property type="match status" value="1"/>
</dbReference>
<evidence type="ECO:0000259" key="13">
    <source>
        <dbReference type="Pfam" id="PF20511"/>
    </source>
</evidence>
<dbReference type="PRINTS" id="PR00714">
    <property type="entry name" value="MAN6PISMRASE"/>
</dbReference>
<dbReference type="PANTHER" id="PTHR10309:SF0">
    <property type="entry name" value="MANNOSE-6-PHOSPHATE ISOMERASE"/>
    <property type="match status" value="1"/>
</dbReference>
<evidence type="ECO:0000256" key="9">
    <source>
        <dbReference type="ARBA" id="ARBA00030762"/>
    </source>
</evidence>
<comment type="pathway">
    <text evidence="2 12">Nucleotide-sugar biosynthesis; GDP-alpha-D-mannose biosynthesis; alpha-D-mannose 1-phosphate from D-fructose 6-phosphate: step 1/2.</text>
</comment>
<protein>
    <recommendedName>
        <fullName evidence="4">mannose-6-phosphate isomerase</fullName>
        <ecNumber evidence="4">5.3.1.8</ecNumber>
    </recommendedName>
    <alternativeName>
        <fullName evidence="8">Phosphohexomutase</fullName>
    </alternativeName>
    <alternativeName>
        <fullName evidence="9">Phosphomannose isomerase</fullName>
    </alternativeName>
</protein>
<dbReference type="InterPro" id="IPR014710">
    <property type="entry name" value="RmlC-like_jellyroll"/>
</dbReference>
<dbReference type="InterPro" id="IPR016305">
    <property type="entry name" value="Mannose-6-P_Isomerase"/>
</dbReference>
<evidence type="ECO:0000313" key="16">
    <source>
        <dbReference type="Proteomes" id="UP000594454"/>
    </source>
</evidence>
<dbReference type="PIRSF" id="PIRSF001480">
    <property type="entry name" value="Mannose-6-phosphate_isomerase"/>
    <property type="match status" value="1"/>
</dbReference>
<feature type="domain" description="Phosphomannose isomerase type I helical insertion" evidence="14">
    <location>
        <begin position="167"/>
        <end position="233"/>
    </location>
</feature>
<comment type="similarity">
    <text evidence="3">Belongs to the mannose-6-phosphate isomerase type 1 family.</text>
</comment>
<sequence length="382" mass="42887">MELIGDVKTYEWGKLGLDSEVAKLAQLNSVKFTAVEGTPYSEFWMGDHPSGPSLLKDTSQELGAFIAENADSANGSMKSLPFLFKVLSIRKALSVQVHPNKEEAERLHAEHPDIYKDANHKPELAIALTTFRALCGFRPLAEIQGLCKKFEPLMQLIGPEIIENLESNTPESLKLCYSKLMTSAQDDITKCIETIRDDAKHQEELEACGLKDIFATLYKDFPNDVGILSIFFLNVINLKPGQAIFLAAKEPHAYLEGDCLECMACSDNVIRAGLTPKFKDIHTLIETLNYNGEPAEKKLFQSAKIDDLELFVPPVKDFSVGKIHIPITNTFYQMRHSKYASILLVLDGEAIIKTRDSGCYLEFYRKSEADNFTAYMAMYNFF</sequence>
<evidence type="ECO:0000256" key="6">
    <source>
        <dbReference type="ARBA" id="ARBA00022833"/>
    </source>
</evidence>
<dbReference type="PANTHER" id="PTHR10309">
    <property type="entry name" value="MANNOSE-6-PHOSPHATE ISOMERASE"/>
    <property type="match status" value="1"/>
</dbReference>
<dbReference type="GO" id="GO:0008270">
    <property type="term" value="F:zinc ion binding"/>
    <property type="evidence" value="ECO:0007669"/>
    <property type="project" value="InterPro"/>
</dbReference>
<keyword evidence="6 11" id="KW-0862">Zinc</keyword>
<dbReference type="PROSITE" id="PS00966">
    <property type="entry name" value="PMI_I_2"/>
    <property type="match status" value="1"/>
</dbReference>
<dbReference type="UniPathway" id="UPA00126">
    <property type="reaction ID" value="UER00423"/>
</dbReference>
<dbReference type="InterPro" id="IPR011051">
    <property type="entry name" value="RmlC_Cupin_sf"/>
</dbReference>
<feature type="domain" description="Phosphomannose isomerase type I catalytic" evidence="13">
    <location>
        <begin position="3"/>
        <end position="140"/>
    </location>
</feature>
<keyword evidence="7" id="KW-0413">Isomerase</keyword>
<dbReference type="OrthoDB" id="6605218at2759"/>
<evidence type="ECO:0000256" key="4">
    <source>
        <dbReference type="ARBA" id="ARBA00011956"/>
    </source>
</evidence>
<evidence type="ECO:0000256" key="1">
    <source>
        <dbReference type="ARBA" id="ARBA00000757"/>
    </source>
</evidence>
<name>A0A7R8YUD1_HERIL</name>
<dbReference type="InterPro" id="IPR001250">
    <property type="entry name" value="Man6P_Isoase-1"/>
</dbReference>
<feature type="binding site" evidence="11">
    <location>
        <position position="96"/>
    </location>
    <ligand>
        <name>Zn(2+)</name>
        <dbReference type="ChEBI" id="CHEBI:29105"/>
    </ligand>
</feature>
<gene>
    <name evidence="15" type="ORF">HERILL_LOCUS7487</name>
</gene>
<proteinExistence type="inferred from homology"/>
<dbReference type="CDD" id="cd07011">
    <property type="entry name" value="cupin_PMI_type_I_N"/>
    <property type="match status" value="1"/>
</dbReference>
<evidence type="ECO:0000256" key="8">
    <source>
        <dbReference type="ARBA" id="ARBA00029741"/>
    </source>
</evidence>
<dbReference type="GO" id="GO:0004476">
    <property type="term" value="F:mannose-6-phosphate isomerase activity"/>
    <property type="evidence" value="ECO:0007669"/>
    <property type="project" value="UniProtKB-EC"/>
</dbReference>